<keyword evidence="2" id="KW-1185">Reference proteome</keyword>
<organism evidence="1">
    <name type="scientific">Absidia glauca</name>
    <name type="common">Pin mould</name>
    <dbReference type="NCBI Taxonomy" id="4829"/>
    <lineage>
        <taxon>Eukaryota</taxon>
        <taxon>Fungi</taxon>
        <taxon>Fungi incertae sedis</taxon>
        <taxon>Mucoromycota</taxon>
        <taxon>Mucoromycotina</taxon>
        <taxon>Mucoromycetes</taxon>
        <taxon>Mucorales</taxon>
        <taxon>Cunninghamellaceae</taxon>
        <taxon>Absidia</taxon>
    </lineage>
</organism>
<sequence length="94" mass="10497">LAVSPALSAVRVGEVDHPVYNFIYGEVDGPQLEHDNRPFTRLMAVHHHRPSPFPRLSRAMGSKSQRGSISILMGWASSYGFSEKTVKLSRQVIH</sequence>
<evidence type="ECO:0000313" key="2">
    <source>
        <dbReference type="Proteomes" id="UP000078561"/>
    </source>
</evidence>
<protein>
    <submittedName>
        <fullName evidence="1">Uncharacterized protein</fullName>
    </submittedName>
</protein>
<dbReference type="Proteomes" id="UP000078561">
    <property type="component" value="Unassembled WGS sequence"/>
</dbReference>
<dbReference type="EMBL" id="LT553129">
    <property type="protein sequence ID" value="SAM00078.1"/>
    <property type="molecule type" value="Genomic_DNA"/>
</dbReference>
<accession>A0A163M0G1</accession>
<proteinExistence type="predicted"/>
<evidence type="ECO:0000313" key="1">
    <source>
        <dbReference type="EMBL" id="SAM00078.1"/>
    </source>
</evidence>
<reference evidence="1" key="1">
    <citation type="submission" date="2016-04" db="EMBL/GenBank/DDBJ databases">
        <authorList>
            <person name="Evans L.H."/>
            <person name="Alamgir A."/>
            <person name="Owens N."/>
            <person name="Weber N.D."/>
            <person name="Virtaneva K."/>
            <person name="Barbian K."/>
            <person name="Babar A."/>
            <person name="Rosenke K."/>
        </authorList>
    </citation>
    <scope>NUCLEOTIDE SEQUENCE [LARGE SCALE GENOMIC DNA]</scope>
    <source>
        <strain evidence="1">CBS 101.48</strain>
    </source>
</reference>
<dbReference type="AlphaFoldDB" id="A0A163M0G1"/>
<name>A0A163M0G1_ABSGL</name>
<gene>
    <name evidence="1" type="primary">ABSGL_05750.1 scaffold 7465</name>
</gene>
<feature type="non-terminal residue" evidence="1">
    <location>
        <position position="1"/>
    </location>
</feature>
<dbReference type="InParanoid" id="A0A163M0G1"/>